<keyword evidence="1 7" id="KW-0444">Lipid biosynthesis</keyword>
<keyword evidence="7" id="KW-0547">Nucleotide-binding</keyword>
<dbReference type="Proteomes" id="UP000005237">
    <property type="component" value="Unassembled WGS sequence"/>
</dbReference>
<keyword evidence="6 7" id="KW-1208">Phospholipid metabolism</keyword>
<protein>
    <recommendedName>
        <fullName evidence="7">CDP-diacylglycerol--glycerol-3-phosphate 3-phosphatidyltransferase</fullName>
        <ecNumber evidence="7">2.7.8.5</ecNumber>
    </recommendedName>
</protein>
<keyword evidence="4 7" id="KW-0443">Lipid metabolism</keyword>
<dbReference type="Gene3D" id="3.30.870.10">
    <property type="entry name" value="Endonuclease Chain A"/>
    <property type="match status" value="1"/>
</dbReference>
<keyword evidence="3" id="KW-0677">Repeat</keyword>
<sequence length="124" mass="13829">MDAESLAPNIPEMPGIPIDGANIEILNTPTDFYEKLLELTLAAEHRITLSSLYLGEGDLEKKLVSTIGERLDRGKIDVTVLLDYLRGTRRTKDGESSLTVLEPISERAKEVSEISIYDGKRIRE</sequence>
<evidence type="ECO:0000256" key="5">
    <source>
        <dbReference type="ARBA" id="ARBA00023209"/>
    </source>
</evidence>
<evidence type="ECO:0000256" key="6">
    <source>
        <dbReference type="ARBA" id="ARBA00023264"/>
    </source>
</evidence>
<reference evidence="9" key="1">
    <citation type="submission" date="2010-08" db="EMBL/GenBank/DDBJ databases">
        <authorList>
            <consortium name="Caenorhabditis japonica Sequencing Consortium"/>
            <person name="Wilson R.K."/>
        </authorList>
    </citation>
    <scope>NUCLEOTIDE SEQUENCE [LARGE SCALE GENOMIC DNA]</scope>
    <source>
        <strain evidence="9">DF5081</strain>
    </source>
</reference>
<comment type="catalytic activity">
    <reaction evidence="7">
        <text>a CDP-1,2-diacyl-sn-glycerol + sn-glycerol 3-phosphate = a 1,2-diacyl-sn-glycero-3-phospho-(1'-sn-glycero-3'-phosphate) + CMP + H(+)</text>
        <dbReference type="Rhea" id="RHEA:12593"/>
        <dbReference type="ChEBI" id="CHEBI:15378"/>
        <dbReference type="ChEBI" id="CHEBI:57597"/>
        <dbReference type="ChEBI" id="CHEBI:58332"/>
        <dbReference type="ChEBI" id="CHEBI:60110"/>
        <dbReference type="ChEBI" id="CHEBI:60377"/>
        <dbReference type="EC" id="2.7.8.5"/>
    </reaction>
</comment>
<evidence type="ECO:0000256" key="1">
    <source>
        <dbReference type="ARBA" id="ARBA00022516"/>
    </source>
</evidence>
<keyword evidence="5 7" id="KW-0594">Phospholipid biosynthesis</keyword>
<reference evidence="8" key="2">
    <citation type="submission" date="2022-06" db="UniProtKB">
        <authorList>
            <consortium name="EnsemblMetazoa"/>
        </authorList>
    </citation>
    <scope>IDENTIFICATION</scope>
    <source>
        <strain evidence="8">DF5081</strain>
    </source>
</reference>
<keyword evidence="2 7" id="KW-0808">Transferase</keyword>
<comment type="function">
    <text evidence="7">Functions in the biosynthesis of the anionic phospholipids phosphatidylglycerol and cardiolipin.</text>
</comment>
<evidence type="ECO:0000256" key="3">
    <source>
        <dbReference type="ARBA" id="ARBA00022737"/>
    </source>
</evidence>
<evidence type="ECO:0000256" key="2">
    <source>
        <dbReference type="ARBA" id="ARBA00022679"/>
    </source>
</evidence>
<dbReference type="AlphaFoldDB" id="A0A8R1E7W2"/>
<dbReference type="EC" id="2.7.8.5" evidence="7"/>
<comment type="pathway">
    <text evidence="7">Phospholipid metabolism; phosphatidylglycerol biosynthesis; phosphatidylglycerol from CDP-diacylglycerol: step 1/2.</text>
</comment>
<dbReference type="PANTHER" id="PTHR12586:SF1">
    <property type="entry name" value="CDP-DIACYLGLYCEROL--GLYCEROL-3-PHOSPHATE 3-PHOSPHATIDYLTRANSFERASE, MITOCHONDRIAL"/>
    <property type="match status" value="1"/>
</dbReference>
<dbReference type="InterPro" id="IPR016270">
    <property type="entry name" value="PGS1"/>
</dbReference>
<comment type="subcellular location">
    <subcellularLocation>
        <location evidence="7">Mitochondrion</location>
    </subcellularLocation>
</comment>
<dbReference type="GO" id="GO:0008444">
    <property type="term" value="F:CDP-diacylglycerol-glycerol-3-phosphate 3-phosphatidyltransferase activity"/>
    <property type="evidence" value="ECO:0007669"/>
    <property type="project" value="UniProtKB-EC"/>
</dbReference>
<dbReference type="GO" id="GO:0005524">
    <property type="term" value="F:ATP binding"/>
    <property type="evidence" value="ECO:0007669"/>
    <property type="project" value="UniProtKB-KW"/>
</dbReference>
<dbReference type="EnsemblMetazoa" id="CJA27951.1">
    <property type="protein sequence ID" value="CJA27951.1"/>
    <property type="gene ID" value="WBGene00183524"/>
</dbReference>
<organism evidence="8 9">
    <name type="scientific">Caenorhabditis japonica</name>
    <dbReference type="NCBI Taxonomy" id="281687"/>
    <lineage>
        <taxon>Eukaryota</taxon>
        <taxon>Metazoa</taxon>
        <taxon>Ecdysozoa</taxon>
        <taxon>Nematoda</taxon>
        <taxon>Chromadorea</taxon>
        <taxon>Rhabditida</taxon>
        <taxon>Rhabditina</taxon>
        <taxon>Rhabditomorpha</taxon>
        <taxon>Rhabditoidea</taxon>
        <taxon>Rhabditidae</taxon>
        <taxon>Peloderinae</taxon>
        <taxon>Caenorhabditis</taxon>
    </lineage>
</organism>
<comment type="similarity">
    <text evidence="7">Belongs to the CDP-alcohol phosphatidyltransferase class-II family.</text>
</comment>
<evidence type="ECO:0000256" key="7">
    <source>
        <dbReference type="RuleBase" id="RU365024"/>
    </source>
</evidence>
<keyword evidence="7" id="KW-0067">ATP-binding</keyword>
<accession>A0A8R1E7W2</accession>
<evidence type="ECO:0000256" key="4">
    <source>
        <dbReference type="ARBA" id="ARBA00023098"/>
    </source>
</evidence>
<dbReference type="SUPFAM" id="SSF56024">
    <property type="entry name" value="Phospholipase D/nuclease"/>
    <property type="match status" value="1"/>
</dbReference>
<evidence type="ECO:0000313" key="8">
    <source>
        <dbReference type="EnsemblMetazoa" id="CJA27951.1"/>
    </source>
</evidence>
<proteinExistence type="inferred from homology"/>
<evidence type="ECO:0000313" key="9">
    <source>
        <dbReference type="Proteomes" id="UP000005237"/>
    </source>
</evidence>
<dbReference type="GO" id="GO:0005739">
    <property type="term" value="C:mitochondrion"/>
    <property type="evidence" value="ECO:0007669"/>
    <property type="project" value="UniProtKB-SubCell"/>
</dbReference>
<keyword evidence="7" id="KW-0496">Mitochondrion</keyword>
<keyword evidence="9" id="KW-1185">Reference proteome</keyword>
<dbReference type="GO" id="GO:0032049">
    <property type="term" value="P:cardiolipin biosynthetic process"/>
    <property type="evidence" value="ECO:0007669"/>
    <property type="project" value="InterPro"/>
</dbReference>
<dbReference type="PANTHER" id="PTHR12586">
    <property type="entry name" value="CDP-DIACYLGLYCEROL--SERINE O-PHOSPHATIDYLTRANSFERASE"/>
    <property type="match status" value="1"/>
</dbReference>
<name>A0A8R1E7W2_CAEJA</name>